<protein>
    <recommendedName>
        <fullName evidence="8">Abasic site processing protein</fullName>
        <ecNumber evidence="8">3.4.-.-</ecNumber>
    </recommendedName>
</protein>
<evidence type="ECO:0000313" key="10">
    <source>
        <dbReference type="Proteomes" id="UP001185092"/>
    </source>
</evidence>
<dbReference type="PANTHER" id="PTHR13604">
    <property type="entry name" value="DC12-RELATED"/>
    <property type="match status" value="1"/>
</dbReference>
<comment type="caution">
    <text evidence="9">The sequence shown here is derived from an EMBL/GenBank/DDBJ whole genome shotgun (WGS) entry which is preliminary data.</text>
</comment>
<dbReference type="Gene3D" id="3.90.1680.10">
    <property type="entry name" value="SOS response associated peptidase-like"/>
    <property type="match status" value="1"/>
</dbReference>
<name>A0AAE3XTA2_9BACT</name>
<keyword evidence="3" id="KW-0227">DNA damage</keyword>
<keyword evidence="10" id="KW-1185">Reference proteome</keyword>
<dbReference type="GO" id="GO:0106300">
    <property type="term" value="P:protein-DNA covalent cross-linking repair"/>
    <property type="evidence" value="ECO:0007669"/>
    <property type="project" value="InterPro"/>
</dbReference>
<keyword evidence="2 8" id="KW-0645">Protease</keyword>
<gene>
    <name evidence="9" type="ORF">HNQ88_004775</name>
</gene>
<dbReference type="GO" id="GO:0008233">
    <property type="term" value="F:peptidase activity"/>
    <property type="evidence" value="ECO:0007669"/>
    <property type="project" value="UniProtKB-KW"/>
</dbReference>
<keyword evidence="4 8" id="KW-0378">Hydrolase</keyword>
<dbReference type="InterPro" id="IPR003738">
    <property type="entry name" value="SRAP"/>
</dbReference>
<dbReference type="SUPFAM" id="SSF143081">
    <property type="entry name" value="BB1717-like"/>
    <property type="match status" value="1"/>
</dbReference>
<organism evidence="9 10">
    <name type="scientific">Aureibacter tunicatorum</name>
    <dbReference type="NCBI Taxonomy" id="866807"/>
    <lineage>
        <taxon>Bacteria</taxon>
        <taxon>Pseudomonadati</taxon>
        <taxon>Bacteroidota</taxon>
        <taxon>Cytophagia</taxon>
        <taxon>Cytophagales</taxon>
        <taxon>Persicobacteraceae</taxon>
        <taxon>Aureibacter</taxon>
    </lineage>
</organism>
<evidence type="ECO:0000256" key="6">
    <source>
        <dbReference type="ARBA" id="ARBA00023125"/>
    </source>
</evidence>
<dbReference type="GO" id="GO:0003697">
    <property type="term" value="F:single-stranded DNA binding"/>
    <property type="evidence" value="ECO:0007669"/>
    <property type="project" value="InterPro"/>
</dbReference>
<accession>A0AAE3XTA2</accession>
<dbReference type="GO" id="GO:0006508">
    <property type="term" value="P:proteolysis"/>
    <property type="evidence" value="ECO:0007669"/>
    <property type="project" value="UniProtKB-KW"/>
</dbReference>
<dbReference type="EMBL" id="JAVDQD010000010">
    <property type="protein sequence ID" value="MDR6241688.1"/>
    <property type="molecule type" value="Genomic_DNA"/>
</dbReference>
<dbReference type="PANTHER" id="PTHR13604:SF0">
    <property type="entry name" value="ABASIC SITE PROCESSING PROTEIN HMCES"/>
    <property type="match status" value="1"/>
</dbReference>
<evidence type="ECO:0000256" key="2">
    <source>
        <dbReference type="ARBA" id="ARBA00022670"/>
    </source>
</evidence>
<evidence type="ECO:0000256" key="4">
    <source>
        <dbReference type="ARBA" id="ARBA00022801"/>
    </source>
</evidence>
<dbReference type="Pfam" id="PF02586">
    <property type="entry name" value="SRAP"/>
    <property type="match status" value="1"/>
</dbReference>
<keyword evidence="6" id="KW-0238">DNA-binding</keyword>
<reference evidence="9" key="1">
    <citation type="submission" date="2023-07" db="EMBL/GenBank/DDBJ databases">
        <title>Genomic Encyclopedia of Type Strains, Phase IV (KMG-IV): sequencing the most valuable type-strain genomes for metagenomic binning, comparative biology and taxonomic classification.</title>
        <authorList>
            <person name="Goeker M."/>
        </authorList>
    </citation>
    <scope>NUCLEOTIDE SEQUENCE</scope>
    <source>
        <strain evidence="9">DSM 26174</strain>
    </source>
</reference>
<evidence type="ECO:0000256" key="8">
    <source>
        <dbReference type="RuleBase" id="RU364100"/>
    </source>
</evidence>
<evidence type="ECO:0000256" key="1">
    <source>
        <dbReference type="ARBA" id="ARBA00008136"/>
    </source>
</evidence>
<evidence type="ECO:0000256" key="7">
    <source>
        <dbReference type="ARBA" id="ARBA00023239"/>
    </source>
</evidence>
<dbReference type="AlphaFoldDB" id="A0AAE3XTA2"/>
<dbReference type="GO" id="GO:0016829">
    <property type="term" value="F:lyase activity"/>
    <property type="evidence" value="ECO:0007669"/>
    <property type="project" value="UniProtKB-KW"/>
</dbReference>
<sequence length="188" mass="22182">MMKWGLIPHWFSEYGNENNMANKTLNARCETLQEKKSFQVVSRNRCLVLINGFYEWNSSFGKKYPYYIQNETSEFLTLGGVWDSWLDQVGNEVQTFSIITTPANSQMETIHNTKKRMPLIIPEDRSNEWLSNFDVKKEIEPFLVPFQHNLKAYTVSSFINKPKNNRNIDKAHQNYNYPELDNPQLDLF</sequence>
<keyword evidence="5" id="KW-0190">Covalent protein-DNA linkage</keyword>
<evidence type="ECO:0000256" key="5">
    <source>
        <dbReference type="ARBA" id="ARBA00023124"/>
    </source>
</evidence>
<evidence type="ECO:0000313" key="9">
    <source>
        <dbReference type="EMBL" id="MDR6241688.1"/>
    </source>
</evidence>
<comment type="similarity">
    <text evidence="1 8">Belongs to the SOS response-associated peptidase family.</text>
</comment>
<proteinExistence type="inferred from homology"/>
<evidence type="ECO:0000256" key="3">
    <source>
        <dbReference type="ARBA" id="ARBA00022763"/>
    </source>
</evidence>
<dbReference type="InterPro" id="IPR036590">
    <property type="entry name" value="SRAP-like"/>
</dbReference>
<dbReference type="EC" id="3.4.-.-" evidence="8"/>
<keyword evidence="7" id="KW-0456">Lyase</keyword>
<dbReference type="Proteomes" id="UP001185092">
    <property type="component" value="Unassembled WGS sequence"/>
</dbReference>